<keyword evidence="4" id="KW-1185">Reference proteome</keyword>
<dbReference type="Proteomes" id="UP000051813">
    <property type="component" value="Unassembled WGS sequence"/>
</dbReference>
<evidence type="ECO:0000313" key="4">
    <source>
        <dbReference type="Proteomes" id="UP000051813"/>
    </source>
</evidence>
<dbReference type="PANTHER" id="PTHR30576:SF8">
    <property type="entry name" value="UNDECAPRENYL-PHOSPHATE GALACTOSE PHOSPHOTRANSFERASE"/>
    <property type="match status" value="1"/>
</dbReference>
<sequence length="225" mass="26048">MEVMRMYSKVVKPIMDRLLALLFVLLFFWVYAILAILVRTKLGSPIFFKQDRVGKIDPRTGKERIFKLYKFRTMTDKRDESGNLLPDKLRLTSFGKKLRATSLDELPEIFFNILFHYDMSLVGPRPLLVEYIARYSPEQRRRSDCHPGLTGYAQVNGRNAVSWEDKFAMDVWYSKNISLALDIKIILDTFKTVVRRDDIGSANSVTMDVFRGSAPGTTSDWKAPY</sequence>
<accession>A0A0R2BQF1</accession>
<dbReference type="PATRIC" id="fig|1423738.3.peg.755"/>
<evidence type="ECO:0000259" key="2">
    <source>
        <dbReference type="Pfam" id="PF02397"/>
    </source>
</evidence>
<organism evidence="3 4">
    <name type="scientific">Lapidilactobacillus dextrinicus DSM 20335</name>
    <dbReference type="NCBI Taxonomy" id="1423738"/>
    <lineage>
        <taxon>Bacteria</taxon>
        <taxon>Bacillati</taxon>
        <taxon>Bacillota</taxon>
        <taxon>Bacilli</taxon>
        <taxon>Lactobacillales</taxon>
        <taxon>Lactobacillaceae</taxon>
        <taxon>Lapidilactobacillus</taxon>
    </lineage>
</organism>
<name>A0A0R2BQF1_9LACO</name>
<comment type="similarity">
    <text evidence="1">Belongs to the bacterial sugar transferase family.</text>
</comment>
<dbReference type="PANTHER" id="PTHR30576">
    <property type="entry name" value="COLANIC BIOSYNTHESIS UDP-GLUCOSE LIPID CARRIER TRANSFERASE"/>
    <property type="match status" value="1"/>
</dbReference>
<evidence type="ECO:0000256" key="1">
    <source>
        <dbReference type="ARBA" id="ARBA00006464"/>
    </source>
</evidence>
<dbReference type="Pfam" id="PF02397">
    <property type="entry name" value="Bac_transf"/>
    <property type="match status" value="1"/>
</dbReference>
<reference evidence="3 4" key="1">
    <citation type="journal article" date="2015" name="Genome Announc.">
        <title>Expanding the biotechnology potential of lactobacilli through comparative genomics of 213 strains and associated genera.</title>
        <authorList>
            <person name="Sun Z."/>
            <person name="Harris H.M."/>
            <person name="McCann A."/>
            <person name="Guo C."/>
            <person name="Argimon S."/>
            <person name="Zhang W."/>
            <person name="Yang X."/>
            <person name="Jeffery I.B."/>
            <person name="Cooney J.C."/>
            <person name="Kagawa T.F."/>
            <person name="Liu W."/>
            <person name="Song Y."/>
            <person name="Salvetti E."/>
            <person name="Wrobel A."/>
            <person name="Rasinkangas P."/>
            <person name="Parkhill J."/>
            <person name="Rea M.C."/>
            <person name="O'Sullivan O."/>
            <person name="Ritari J."/>
            <person name="Douillard F.P."/>
            <person name="Paul Ross R."/>
            <person name="Yang R."/>
            <person name="Briner A.E."/>
            <person name="Felis G.E."/>
            <person name="de Vos W.M."/>
            <person name="Barrangou R."/>
            <person name="Klaenhammer T.R."/>
            <person name="Caufield P.W."/>
            <person name="Cui Y."/>
            <person name="Zhang H."/>
            <person name="O'Toole P.W."/>
        </authorList>
    </citation>
    <scope>NUCLEOTIDE SEQUENCE [LARGE SCALE GENOMIC DNA]</scope>
    <source>
        <strain evidence="3 4">DSM 20335</strain>
    </source>
</reference>
<keyword evidence="3" id="KW-0808">Transferase</keyword>
<dbReference type="EMBL" id="AYYK01000016">
    <property type="protein sequence ID" value="KRM78489.1"/>
    <property type="molecule type" value="Genomic_DNA"/>
</dbReference>
<dbReference type="GO" id="GO:0016780">
    <property type="term" value="F:phosphotransferase activity, for other substituted phosphate groups"/>
    <property type="evidence" value="ECO:0007669"/>
    <property type="project" value="TreeGrafter"/>
</dbReference>
<feature type="domain" description="Bacterial sugar transferase" evidence="2">
    <location>
        <begin position="12"/>
        <end position="194"/>
    </location>
</feature>
<evidence type="ECO:0000313" key="3">
    <source>
        <dbReference type="EMBL" id="KRM78489.1"/>
    </source>
</evidence>
<comment type="caution">
    <text evidence="3">The sequence shown here is derived from an EMBL/GenBank/DDBJ whole genome shotgun (WGS) entry which is preliminary data.</text>
</comment>
<dbReference type="STRING" id="1423738.FC84_GL000746"/>
<dbReference type="AlphaFoldDB" id="A0A0R2BQF1"/>
<proteinExistence type="inferred from homology"/>
<gene>
    <name evidence="3" type="ORF">FC84_GL000746</name>
</gene>
<dbReference type="InterPro" id="IPR003362">
    <property type="entry name" value="Bact_transf"/>
</dbReference>
<protein>
    <submittedName>
        <fullName evidence="3">Udp-galactose phosphate transferase</fullName>
    </submittedName>
</protein>